<dbReference type="Proteomes" id="UP000008311">
    <property type="component" value="Unassembled WGS sequence"/>
</dbReference>
<evidence type="ECO:0000313" key="1">
    <source>
        <dbReference type="EMBL" id="EEF32145.1"/>
    </source>
</evidence>
<reference evidence="2" key="1">
    <citation type="journal article" date="2010" name="Nat. Biotechnol.">
        <title>Draft genome sequence of the oilseed species Ricinus communis.</title>
        <authorList>
            <person name="Chan A.P."/>
            <person name="Crabtree J."/>
            <person name="Zhao Q."/>
            <person name="Lorenzi H."/>
            <person name="Orvis J."/>
            <person name="Puiu D."/>
            <person name="Melake-Berhan A."/>
            <person name="Jones K.M."/>
            <person name="Redman J."/>
            <person name="Chen G."/>
            <person name="Cahoon E.B."/>
            <person name="Gedil M."/>
            <person name="Stanke M."/>
            <person name="Haas B.J."/>
            <person name="Wortman J.R."/>
            <person name="Fraser-Liggett C.M."/>
            <person name="Ravel J."/>
            <person name="Rabinowicz P.D."/>
        </authorList>
    </citation>
    <scope>NUCLEOTIDE SEQUENCE [LARGE SCALE GENOMIC DNA]</scope>
    <source>
        <strain evidence="2">cv. Hale</strain>
    </source>
</reference>
<dbReference type="InParanoid" id="B9SW70"/>
<dbReference type="EMBL" id="EQ974188">
    <property type="protein sequence ID" value="EEF32145.1"/>
    <property type="molecule type" value="Genomic_DNA"/>
</dbReference>
<gene>
    <name evidence="1" type="ORF">RCOM_0327530</name>
</gene>
<dbReference type="AlphaFoldDB" id="B9SW70"/>
<sequence>MELITGRRALDHTMQDKGWMFVHLVTRFRRTVINRKKIPTAMDETLNPVGKETLVSI</sequence>
<accession>B9SW70</accession>
<keyword evidence="2" id="KW-1185">Reference proteome</keyword>
<evidence type="ECO:0000313" key="2">
    <source>
        <dbReference type="Proteomes" id="UP000008311"/>
    </source>
</evidence>
<proteinExistence type="predicted"/>
<organism evidence="1 2">
    <name type="scientific">Ricinus communis</name>
    <name type="common">Castor bean</name>
    <dbReference type="NCBI Taxonomy" id="3988"/>
    <lineage>
        <taxon>Eukaryota</taxon>
        <taxon>Viridiplantae</taxon>
        <taxon>Streptophyta</taxon>
        <taxon>Embryophyta</taxon>
        <taxon>Tracheophyta</taxon>
        <taxon>Spermatophyta</taxon>
        <taxon>Magnoliopsida</taxon>
        <taxon>eudicotyledons</taxon>
        <taxon>Gunneridae</taxon>
        <taxon>Pentapetalae</taxon>
        <taxon>rosids</taxon>
        <taxon>fabids</taxon>
        <taxon>Malpighiales</taxon>
        <taxon>Euphorbiaceae</taxon>
        <taxon>Acalyphoideae</taxon>
        <taxon>Acalypheae</taxon>
        <taxon>Ricinus</taxon>
    </lineage>
</organism>
<protein>
    <submittedName>
        <fullName evidence="1">Uncharacterized protein</fullName>
    </submittedName>
</protein>
<name>B9SW70_RICCO</name>